<accession>A0A1B7WD66</accession>
<evidence type="ECO:0000256" key="1">
    <source>
        <dbReference type="SAM" id="MobiDB-lite"/>
    </source>
</evidence>
<feature type="non-terminal residue" evidence="2">
    <location>
        <position position="394"/>
    </location>
</feature>
<dbReference type="PROSITE" id="PS00141">
    <property type="entry name" value="ASP_PROTEASE"/>
    <property type="match status" value="1"/>
</dbReference>
<feature type="non-terminal residue" evidence="2">
    <location>
        <position position="1"/>
    </location>
</feature>
<evidence type="ECO:0000313" key="2">
    <source>
        <dbReference type="EMBL" id="OBQ34953.1"/>
    </source>
</evidence>
<dbReference type="GO" id="GO:0004190">
    <property type="term" value="F:aspartic-type endopeptidase activity"/>
    <property type="evidence" value="ECO:0007669"/>
    <property type="project" value="InterPro"/>
</dbReference>
<dbReference type="EMBL" id="LJOW01000417">
    <property type="protein sequence ID" value="OBQ34953.1"/>
    <property type="molecule type" value="Genomic_DNA"/>
</dbReference>
<sequence length="394" mass="42827">TDKGCRGTLIFDSGASDSLVTRAFARRANLKRIGDCRRTVQNFGGQSLQCSGIYSLEIRGEGGKMTSVAVKAVPDLGSLPEVKCPRWIEEVLPGTRGLWSDLDQPGGRVDLVLGVDEIVSHPELLRKVGGLCLFQSAFGGRHILAGTLPPRPEAELEPLTKTSLLCKYAAEPEIRGRPEAQVVTDQEVTPEVEPEETAEAEKAQPRSGKEKKSGETVDERLIRKALVKTLEAEIARLEEKKRRKTTALLAAEAAPAQRRAGTGEEAGQLEPPGKRHRGGKGRLSLSPWIMAATMLSVMSGPAEAFTAYDCTNVTNSVVAYSLLDPAPCDSGSKNADFERTVHGELVQQRKDRVTDVFRCQVVESIMSQYCGMWSAAGVVRYLKFREPKNVDPAA</sequence>
<feature type="region of interest" description="Disordered" evidence="1">
    <location>
        <begin position="252"/>
        <end position="281"/>
    </location>
</feature>
<feature type="region of interest" description="Disordered" evidence="1">
    <location>
        <begin position="178"/>
        <end position="216"/>
    </location>
</feature>
<gene>
    <name evidence="2" type="ORF">AN484_26445</name>
</gene>
<name>A0A1B7WD66_APHFL</name>
<dbReference type="Gene3D" id="2.40.70.10">
    <property type="entry name" value="Acid Proteases"/>
    <property type="match status" value="1"/>
</dbReference>
<dbReference type="InterPro" id="IPR021109">
    <property type="entry name" value="Peptidase_aspartic_dom_sf"/>
</dbReference>
<reference evidence="2 3" key="1">
    <citation type="submission" date="2015-09" db="EMBL/GenBank/DDBJ databases">
        <title>Aphanizomenon flos-aquae WA102.</title>
        <authorList>
            <person name="Driscoll C."/>
        </authorList>
    </citation>
    <scope>NUCLEOTIDE SEQUENCE [LARGE SCALE GENOMIC DNA]</scope>
    <source>
        <strain evidence="2">WA102</strain>
    </source>
</reference>
<organism evidence="2 3">
    <name type="scientific">Aphanizomenon flos-aquae WA102</name>
    <dbReference type="NCBI Taxonomy" id="1710896"/>
    <lineage>
        <taxon>Bacteria</taxon>
        <taxon>Bacillati</taxon>
        <taxon>Cyanobacteriota</taxon>
        <taxon>Cyanophyceae</taxon>
        <taxon>Nostocales</taxon>
        <taxon>Aphanizomenonaceae</taxon>
        <taxon>Aphanizomenon</taxon>
    </lineage>
</organism>
<dbReference type="GO" id="GO:0006508">
    <property type="term" value="P:proteolysis"/>
    <property type="evidence" value="ECO:0007669"/>
    <property type="project" value="InterPro"/>
</dbReference>
<feature type="compositionally biased region" description="Basic and acidic residues" evidence="1">
    <location>
        <begin position="199"/>
        <end position="216"/>
    </location>
</feature>
<dbReference type="InterPro" id="IPR001969">
    <property type="entry name" value="Aspartic_peptidase_AS"/>
</dbReference>
<dbReference type="Proteomes" id="UP000092093">
    <property type="component" value="Unassembled WGS sequence"/>
</dbReference>
<proteinExistence type="predicted"/>
<feature type="compositionally biased region" description="Acidic residues" evidence="1">
    <location>
        <begin position="188"/>
        <end position="198"/>
    </location>
</feature>
<evidence type="ECO:0000313" key="3">
    <source>
        <dbReference type="Proteomes" id="UP000092093"/>
    </source>
</evidence>
<protein>
    <submittedName>
        <fullName evidence="2">Uncharacterized protein</fullName>
    </submittedName>
</protein>
<comment type="caution">
    <text evidence="2">The sequence shown here is derived from an EMBL/GenBank/DDBJ whole genome shotgun (WGS) entry which is preliminary data.</text>
</comment>
<dbReference type="Pfam" id="PF24664">
    <property type="entry name" value="Monjiviricetes_fusion"/>
    <property type="match status" value="1"/>
</dbReference>
<dbReference type="AlphaFoldDB" id="A0A1B7WD66"/>